<dbReference type="InterPro" id="IPR050476">
    <property type="entry name" value="Insect_CytP450_Detox"/>
</dbReference>
<keyword evidence="15" id="KW-1185">Reference proteome</keyword>
<evidence type="ECO:0000256" key="1">
    <source>
        <dbReference type="ARBA" id="ARBA00001971"/>
    </source>
</evidence>
<evidence type="ECO:0000256" key="4">
    <source>
        <dbReference type="ARBA" id="ARBA00004406"/>
    </source>
</evidence>
<dbReference type="InterPro" id="IPR036396">
    <property type="entry name" value="Cyt_P450_sf"/>
</dbReference>
<dbReference type="PANTHER" id="PTHR24292">
    <property type="entry name" value="CYTOCHROME P450"/>
    <property type="match status" value="1"/>
</dbReference>
<evidence type="ECO:0000256" key="6">
    <source>
        <dbReference type="ARBA" id="ARBA00022617"/>
    </source>
</evidence>
<evidence type="ECO:0000256" key="7">
    <source>
        <dbReference type="ARBA" id="ARBA00022723"/>
    </source>
</evidence>
<accession>A0AAW1A6F8</accession>
<keyword evidence="13" id="KW-0472">Membrane</keyword>
<dbReference type="GO" id="GO:0020037">
    <property type="term" value="F:heme binding"/>
    <property type="evidence" value="ECO:0007669"/>
    <property type="project" value="InterPro"/>
</dbReference>
<evidence type="ECO:0000256" key="12">
    <source>
        <dbReference type="ARBA" id="ARBA00023033"/>
    </source>
</evidence>
<dbReference type="EMBL" id="JAWNGG020000050">
    <property type="protein sequence ID" value="KAK9305478.1"/>
    <property type="molecule type" value="Genomic_DNA"/>
</dbReference>
<evidence type="ECO:0000313" key="14">
    <source>
        <dbReference type="EMBL" id="KAK9305478.1"/>
    </source>
</evidence>
<keyword evidence="10" id="KW-0560">Oxidoreductase</keyword>
<comment type="subcellular location">
    <subcellularLocation>
        <location evidence="4">Endoplasmic reticulum membrane</location>
        <topology evidence="4">Peripheral membrane protein</topology>
    </subcellularLocation>
    <subcellularLocation>
        <location evidence="3">Microsome membrane</location>
        <topology evidence="3">Peripheral membrane protein</topology>
    </subcellularLocation>
</comment>
<evidence type="ECO:0000256" key="2">
    <source>
        <dbReference type="ARBA" id="ARBA00003690"/>
    </source>
</evidence>
<keyword evidence="11" id="KW-0408">Iron</keyword>
<dbReference type="InterPro" id="IPR001128">
    <property type="entry name" value="Cyt_P450"/>
</dbReference>
<evidence type="ECO:0000256" key="11">
    <source>
        <dbReference type="ARBA" id="ARBA00023004"/>
    </source>
</evidence>
<name>A0AAW1A6F8_9HYME</name>
<dbReference type="Proteomes" id="UP001432146">
    <property type="component" value="Unassembled WGS sequence"/>
</dbReference>
<gene>
    <name evidence="14" type="ORF">QLX08_003496</name>
</gene>
<organism evidence="14 15">
    <name type="scientific">Tetragonisca angustula</name>
    <dbReference type="NCBI Taxonomy" id="166442"/>
    <lineage>
        <taxon>Eukaryota</taxon>
        <taxon>Metazoa</taxon>
        <taxon>Ecdysozoa</taxon>
        <taxon>Arthropoda</taxon>
        <taxon>Hexapoda</taxon>
        <taxon>Insecta</taxon>
        <taxon>Pterygota</taxon>
        <taxon>Neoptera</taxon>
        <taxon>Endopterygota</taxon>
        <taxon>Hymenoptera</taxon>
        <taxon>Apocrita</taxon>
        <taxon>Aculeata</taxon>
        <taxon>Apoidea</taxon>
        <taxon>Anthophila</taxon>
        <taxon>Apidae</taxon>
        <taxon>Tetragonisca</taxon>
    </lineage>
</organism>
<keyword evidence="6" id="KW-0349">Heme</keyword>
<proteinExistence type="inferred from homology"/>
<comment type="cofactor">
    <cofactor evidence="1">
        <name>heme</name>
        <dbReference type="ChEBI" id="CHEBI:30413"/>
    </cofactor>
</comment>
<dbReference type="PANTHER" id="PTHR24292:SF84">
    <property type="entry name" value="CYTOCHROME P450 28A5-RELATED"/>
    <property type="match status" value="1"/>
</dbReference>
<dbReference type="SUPFAM" id="SSF48264">
    <property type="entry name" value="Cytochrome P450"/>
    <property type="match status" value="1"/>
</dbReference>
<comment type="function">
    <text evidence="2">May be involved in the metabolism of insect hormones and in the breakdown of synthetic insecticides.</text>
</comment>
<comment type="similarity">
    <text evidence="5">Belongs to the cytochrome P450 family.</text>
</comment>
<dbReference type="Gene3D" id="1.10.630.10">
    <property type="entry name" value="Cytochrome P450"/>
    <property type="match status" value="1"/>
</dbReference>
<protein>
    <submittedName>
        <fullName evidence="14">Uncharacterized protein</fullName>
    </submittedName>
</protein>
<evidence type="ECO:0000256" key="8">
    <source>
        <dbReference type="ARBA" id="ARBA00022824"/>
    </source>
</evidence>
<evidence type="ECO:0000313" key="15">
    <source>
        <dbReference type="Proteomes" id="UP001432146"/>
    </source>
</evidence>
<keyword evidence="9" id="KW-0492">Microsome</keyword>
<sequence length="107" mass="12545">MDDRLGEYRGCDRRRECIGTCNFLIFGRNGDIQRYVEYHGHDLAANPEIQEKLRKEVKSTVEKHGGLTFKTLNDMTYMNQVINESQKLHTAVDFLQKLYTKEFELQG</sequence>
<keyword evidence="12" id="KW-0503">Monooxygenase</keyword>
<dbReference type="GO" id="GO:0005789">
    <property type="term" value="C:endoplasmic reticulum membrane"/>
    <property type="evidence" value="ECO:0007669"/>
    <property type="project" value="UniProtKB-SubCell"/>
</dbReference>
<dbReference type="GO" id="GO:0016705">
    <property type="term" value="F:oxidoreductase activity, acting on paired donors, with incorporation or reduction of molecular oxygen"/>
    <property type="evidence" value="ECO:0007669"/>
    <property type="project" value="InterPro"/>
</dbReference>
<dbReference type="Pfam" id="PF00067">
    <property type="entry name" value="p450"/>
    <property type="match status" value="1"/>
</dbReference>
<dbReference type="AlphaFoldDB" id="A0AAW1A6F8"/>
<evidence type="ECO:0000256" key="5">
    <source>
        <dbReference type="ARBA" id="ARBA00010617"/>
    </source>
</evidence>
<keyword evidence="8" id="KW-0256">Endoplasmic reticulum</keyword>
<evidence type="ECO:0000256" key="10">
    <source>
        <dbReference type="ARBA" id="ARBA00023002"/>
    </source>
</evidence>
<reference evidence="14 15" key="1">
    <citation type="submission" date="2024-05" db="EMBL/GenBank/DDBJ databases">
        <title>The nuclear and mitochondrial genome assemblies of Tetragonisca angustula (Apidae: Meliponini), a tiny yet remarkable pollinator in the Neotropics.</title>
        <authorList>
            <person name="Ferrari R."/>
            <person name="Ricardo P.C."/>
            <person name="Dias F.C."/>
            <person name="Araujo N.S."/>
            <person name="Soares D.O."/>
            <person name="Zhou Q.-S."/>
            <person name="Zhu C.-D."/>
            <person name="Coutinho L."/>
            <person name="Airas M.C."/>
            <person name="Batista T.M."/>
        </authorList>
    </citation>
    <scope>NUCLEOTIDE SEQUENCE [LARGE SCALE GENOMIC DNA]</scope>
    <source>
        <strain evidence="14">ASF017062</strain>
        <tissue evidence="14">Abdomen</tissue>
    </source>
</reference>
<evidence type="ECO:0000256" key="9">
    <source>
        <dbReference type="ARBA" id="ARBA00022848"/>
    </source>
</evidence>
<keyword evidence="7" id="KW-0479">Metal-binding</keyword>
<evidence type="ECO:0000256" key="13">
    <source>
        <dbReference type="ARBA" id="ARBA00023136"/>
    </source>
</evidence>
<dbReference type="GO" id="GO:0004497">
    <property type="term" value="F:monooxygenase activity"/>
    <property type="evidence" value="ECO:0007669"/>
    <property type="project" value="UniProtKB-KW"/>
</dbReference>
<evidence type="ECO:0000256" key="3">
    <source>
        <dbReference type="ARBA" id="ARBA00004174"/>
    </source>
</evidence>
<dbReference type="GO" id="GO:0005506">
    <property type="term" value="F:iron ion binding"/>
    <property type="evidence" value="ECO:0007669"/>
    <property type="project" value="InterPro"/>
</dbReference>
<comment type="caution">
    <text evidence="14">The sequence shown here is derived from an EMBL/GenBank/DDBJ whole genome shotgun (WGS) entry which is preliminary data.</text>
</comment>